<dbReference type="Proteomes" id="UP001050808">
    <property type="component" value="Unassembled WGS sequence"/>
</dbReference>
<evidence type="ECO:0008006" key="3">
    <source>
        <dbReference type="Google" id="ProtNLM"/>
    </source>
</evidence>
<gene>
    <name evidence="1" type="ORF">Sviol_63480</name>
</gene>
<reference evidence="1" key="1">
    <citation type="submission" date="2024-05" db="EMBL/GenBank/DDBJ databases">
        <title>Whole genome shotgun sequence of Streptomyces violascens NBRC 12920.</title>
        <authorList>
            <person name="Komaki H."/>
            <person name="Tamura T."/>
        </authorList>
    </citation>
    <scope>NUCLEOTIDE SEQUENCE</scope>
    <source>
        <strain evidence="1">NBRC 12920</strain>
    </source>
</reference>
<dbReference type="EMBL" id="BNDY01000017">
    <property type="protein sequence ID" value="GHI41940.1"/>
    <property type="molecule type" value="Genomic_DNA"/>
</dbReference>
<organism evidence="1 2">
    <name type="scientific">Streptomyces violascens</name>
    <dbReference type="NCBI Taxonomy" id="67381"/>
    <lineage>
        <taxon>Bacteria</taxon>
        <taxon>Bacillati</taxon>
        <taxon>Actinomycetota</taxon>
        <taxon>Actinomycetes</taxon>
        <taxon>Kitasatosporales</taxon>
        <taxon>Streptomycetaceae</taxon>
        <taxon>Streptomyces</taxon>
    </lineage>
</organism>
<dbReference type="RefSeq" id="WP_189963472.1">
    <property type="nucleotide sequence ID" value="NZ_BMUA01000008.1"/>
</dbReference>
<proteinExistence type="predicted"/>
<protein>
    <recommendedName>
        <fullName evidence="3">DUF2007 domain-containing protein</fullName>
    </recommendedName>
</protein>
<name>A0ABQ3QXD2_9ACTN</name>
<evidence type="ECO:0000313" key="1">
    <source>
        <dbReference type="EMBL" id="GHI41940.1"/>
    </source>
</evidence>
<accession>A0ABQ3QXD2</accession>
<evidence type="ECO:0000313" key="2">
    <source>
        <dbReference type="Proteomes" id="UP001050808"/>
    </source>
</evidence>
<comment type="caution">
    <text evidence="1">The sequence shown here is derived from an EMBL/GenBank/DDBJ whole genome shotgun (WGS) entry which is preliminary data.</text>
</comment>
<keyword evidence="2" id="KW-1185">Reference proteome</keyword>
<sequence length="73" mass="7494">MAKKNSTIDPCAATEQLRAALTRAGIVLPSLGLDDGGSLGLINLGRVRADVAIRLAVRLDKGHDASLVSDAAL</sequence>